<protein>
    <submittedName>
        <fullName evidence="2">Uncharacterized protein</fullName>
    </submittedName>
</protein>
<sequence>MSVDSDSSPVKGKGKAKAPAPPAVATEDAGPSGPPAASAVTGVVLASVDQAAYKSAALSIAQNLASTNDGLARHVTRTRADVRELTSDVANVRAQLGAIAQDVAGIQQGDPAAVMALVESNNDTVEVVSELRAEVSKLTAWREEMLAFVLSANARFSDIQTLYLQTLAHQPAQTAPSAAPPSAPVAALPAAYPAAPGPPPAPPATRPLKRLRASETEPVPVQAPAPVATSSYAVPQAPPPLPPPSTSAMATAPPPTPAAAPSAPSPSVLVGPLKWQKDITGQMRTLISIMPNGATVTRNVRASRAGPNYVHAIFPSVNDAYHFVAMWNMARPAGYESVEPSLN</sequence>
<dbReference type="AlphaFoldDB" id="A0A165DSQ4"/>
<feature type="region of interest" description="Disordered" evidence="1">
    <location>
        <begin position="173"/>
        <end position="266"/>
    </location>
</feature>
<reference evidence="2 3" key="1">
    <citation type="journal article" date="2016" name="Mol. Biol. Evol.">
        <title>Comparative Genomics of Early-Diverging Mushroom-Forming Fungi Provides Insights into the Origins of Lignocellulose Decay Capabilities.</title>
        <authorList>
            <person name="Nagy L.G."/>
            <person name="Riley R."/>
            <person name="Tritt A."/>
            <person name="Adam C."/>
            <person name="Daum C."/>
            <person name="Floudas D."/>
            <person name="Sun H."/>
            <person name="Yadav J.S."/>
            <person name="Pangilinan J."/>
            <person name="Larsson K.H."/>
            <person name="Matsuura K."/>
            <person name="Barry K."/>
            <person name="Labutti K."/>
            <person name="Kuo R."/>
            <person name="Ohm R.A."/>
            <person name="Bhattacharya S.S."/>
            <person name="Shirouzu T."/>
            <person name="Yoshinaga Y."/>
            <person name="Martin F.M."/>
            <person name="Grigoriev I.V."/>
            <person name="Hibbett D.S."/>
        </authorList>
    </citation>
    <scope>NUCLEOTIDE SEQUENCE [LARGE SCALE GENOMIC DNA]</scope>
    <source>
        <strain evidence="2 3">HHB12029</strain>
    </source>
</reference>
<evidence type="ECO:0000256" key="1">
    <source>
        <dbReference type="SAM" id="MobiDB-lite"/>
    </source>
</evidence>
<feature type="compositionally biased region" description="Pro residues" evidence="1">
    <location>
        <begin position="195"/>
        <end position="205"/>
    </location>
</feature>
<name>A0A165DSQ4_EXIGL</name>
<feature type="region of interest" description="Disordered" evidence="1">
    <location>
        <begin position="1"/>
        <end position="37"/>
    </location>
</feature>
<feature type="compositionally biased region" description="Low complexity" evidence="1">
    <location>
        <begin position="23"/>
        <end position="37"/>
    </location>
</feature>
<evidence type="ECO:0000313" key="3">
    <source>
        <dbReference type="Proteomes" id="UP000077266"/>
    </source>
</evidence>
<organism evidence="2 3">
    <name type="scientific">Exidia glandulosa HHB12029</name>
    <dbReference type="NCBI Taxonomy" id="1314781"/>
    <lineage>
        <taxon>Eukaryota</taxon>
        <taxon>Fungi</taxon>
        <taxon>Dikarya</taxon>
        <taxon>Basidiomycota</taxon>
        <taxon>Agaricomycotina</taxon>
        <taxon>Agaricomycetes</taxon>
        <taxon>Auriculariales</taxon>
        <taxon>Exidiaceae</taxon>
        <taxon>Exidia</taxon>
    </lineage>
</organism>
<feature type="compositionally biased region" description="Low complexity" evidence="1">
    <location>
        <begin position="218"/>
        <end position="228"/>
    </location>
</feature>
<dbReference type="OrthoDB" id="3066169at2759"/>
<proteinExistence type="predicted"/>
<dbReference type="Proteomes" id="UP000077266">
    <property type="component" value="Unassembled WGS sequence"/>
</dbReference>
<dbReference type="EMBL" id="KV426193">
    <property type="protein sequence ID" value="KZV85273.1"/>
    <property type="molecule type" value="Genomic_DNA"/>
</dbReference>
<keyword evidence="3" id="KW-1185">Reference proteome</keyword>
<gene>
    <name evidence="2" type="ORF">EXIGLDRAFT_775701</name>
</gene>
<feature type="compositionally biased region" description="Low complexity" evidence="1">
    <location>
        <begin position="184"/>
        <end position="194"/>
    </location>
</feature>
<dbReference type="InParanoid" id="A0A165DSQ4"/>
<evidence type="ECO:0000313" key="2">
    <source>
        <dbReference type="EMBL" id="KZV85273.1"/>
    </source>
</evidence>
<accession>A0A165DSQ4</accession>
<feature type="compositionally biased region" description="Pro residues" evidence="1">
    <location>
        <begin position="236"/>
        <end position="245"/>
    </location>
</feature>